<keyword evidence="3" id="KW-1185">Reference proteome</keyword>
<feature type="region of interest" description="Disordered" evidence="1">
    <location>
        <begin position="85"/>
        <end position="131"/>
    </location>
</feature>
<evidence type="ECO:0000313" key="2">
    <source>
        <dbReference type="EMBL" id="PWA57151.1"/>
    </source>
</evidence>
<evidence type="ECO:0000256" key="1">
    <source>
        <dbReference type="SAM" id="MobiDB-lite"/>
    </source>
</evidence>
<dbReference type="AlphaFoldDB" id="A0A2U1M7D2"/>
<evidence type="ECO:0000313" key="3">
    <source>
        <dbReference type="Proteomes" id="UP000245207"/>
    </source>
</evidence>
<comment type="caution">
    <text evidence="2">The sequence shown here is derived from an EMBL/GenBank/DDBJ whole genome shotgun (WGS) entry which is preliminary data.</text>
</comment>
<organism evidence="2 3">
    <name type="scientific">Artemisia annua</name>
    <name type="common">Sweet wormwood</name>
    <dbReference type="NCBI Taxonomy" id="35608"/>
    <lineage>
        <taxon>Eukaryota</taxon>
        <taxon>Viridiplantae</taxon>
        <taxon>Streptophyta</taxon>
        <taxon>Embryophyta</taxon>
        <taxon>Tracheophyta</taxon>
        <taxon>Spermatophyta</taxon>
        <taxon>Magnoliopsida</taxon>
        <taxon>eudicotyledons</taxon>
        <taxon>Gunneridae</taxon>
        <taxon>Pentapetalae</taxon>
        <taxon>asterids</taxon>
        <taxon>campanulids</taxon>
        <taxon>Asterales</taxon>
        <taxon>Asteraceae</taxon>
        <taxon>Asteroideae</taxon>
        <taxon>Anthemideae</taxon>
        <taxon>Artemisiinae</taxon>
        <taxon>Artemisia</taxon>
    </lineage>
</organism>
<feature type="compositionally biased region" description="Basic and acidic residues" evidence="1">
    <location>
        <begin position="107"/>
        <end position="119"/>
    </location>
</feature>
<dbReference type="EMBL" id="PKPP01006248">
    <property type="protein sequence ID" value="PWA57151.1"/>
    <property type="molecule type" value="Genomic_DNA"/>
</dbReference>
<dbReference type="Proteomes" id="UP000245207">
    <property type="component" value="Unassembled WGS sequence"/>
</dbReference>
<reference evidence="2 3" key="1">
    <citation type="journal article" date="2018" name="Mol. Plant">
        <title>The genome of Artemisia annua provides insight into the evolution of Asteraceae family and artemisinin biosynthesis.</title>
        <authorList>
            <person name="Shen Q."/>
            <person name="Zhang L."/>
            <person name="Liao Z."/>
            <person name="Wang S."/>
            <person name="Yan T."/>
            <person name="Shi P."/>
            <person name="Liu M."/>
            <person name="Fu X."/>
            <person name="Pan Q."/>
            <person name="Wang Y."/>
            <person name="Lv Z."/>
            <person name="Lu X."/>
            <person name="Zhang F."/>
            <person name="Jiang W."/>
            <person name="Ma Y."/>
            <person name="Chen M."/>
            <person name="Hao X."/>
            <person name="Li L."/>
            <person name="Tang Y."/>
            <person name="Lv G."/>
            <person name="Zhou Y."/>
            <person name="Sun X."/>
            <person name="Brodelius P.E."/>
            <person name="Rose J.K.C."/>
            <person name="Tang K."/>
        </authorList>
    </citation>
    <scope>NUCLEOTIDE SEQUENCE [LARGE SCALE GENOMIC DNA]</scope>
    <source>
        <strain evidence="3">cv. Huhao1</strain>
        <tissue evidence="2">Leaf</tissue>
    </source>
</reference>
<feature type="compositionally biased region" description="Basic and acidic residues" evidence="1">
    <location>
        <begin position="40"/>
        <end position="53"/>
    </location>
</feature>
<feature type="compositionally biased region" description="Polar residues" evidence="1">
    <location>
        <begin position="97"/>
        <end position="106"/>
    </location>
</feature>
<dbReference type="OrthoDB" id="10644224at2759"/>
<feature type="region of interest" description="Disordered" evidence="1">
    <location>
        <begin position="34"/>
        <end position="53"/>
    </location>
</feature>
<dbReference type="STRING" id="35608.A0A2U1M7D2"/>
<sequence>MAQTNEHDGELLRNDMPAVVVDANASLADVDEVNGMGSKIKQDQGETTRMTDYERSKMLRVPENQERLRELGIKKIANSLTSLVDSQKTKKTKKKSATISETNAMSSHDHNGETGKDYPQEVSASVGAPKKKVAEKAKANWAKKKMVQVTAKKSFARVREELKKCLTGNELTRKEVFRACFSKDTGLQKMSKLQMQLMERDDDA</sequence>
<protein>
    <submittedName>
        <fullName evidence="2">Transposase, Ptta/En/Spm</fullName>
    </submittedName>
</protein>
<gene>
    <name evidence="2" type="ORF">CTI12_AA413040</name>
</gene>
<accession>A0A2U1M7D2</accession>
<proteinExistence type="predicted"/>
<name>A0A2U1M7D2_ARTAN</name>